<dbReference type="CDD" id="cd06222">
    <property type="entry name" value="RNase_H_like"/>
    <property type="match status" value="1"/>
</dbReference>
<dbReference type="Gene3D" id="3.30.420.10">
    <property type="entry name" value="Ribonuclease H-like superfamily/Ribonuclease H"/>
    <property type="match status" value="1"/>
</dbReference>
<protein>
    <recommendedName>
        <fullName evidence="1">RNase H type-1 domain-containing protein</fullName>
    </recommendedName>
</protein>
<dbReference type="Proteomes" id="UP001472677">
    <property type="component" value="Unassembled WGS sequence"/>
</dbReference>
<dbReference type="InterPro" id="IPR044730">
    <property type="entry name" value="RNase_H-like_dom_plant"/>
</dbReference>
<dbReference type="Pfam" id="PF13456">
    <property type="entry name" value="RVT_3"/>
    <property type="match status" value="1"/>
</dbReference>
<dbReference type="InterPro" id="IPR012337">
    <property type="entry name" value="RNaseH-like_sf"/>
</dbReference>
<name>A0ABR2GFH3_9ROSI</name>
<dbReference type="SUPFAM" id="SSF53098">
    <property type="entry name" value="Ribonuclease H-like"/>
    <property type="match status" value="1"/>
</dbReference>
<accession>A0ABR2GFH3</accession>
<evidence type="ECO:0000259" key="1">
    <source>
        <dbReference type="Pfam" id="PF13456"/>
    </source>
</evidence>
<evidence type="ECO:0000313" key="2">
    <source>
        <dbReference type="EMBL" id="KAK8601216.1"/>
    </source>
</evidence>
<dbReference type="PANTHER" id="PTHR47723">
    <property type="entry name" value="OS05G0353850 PROTEIN"/>
    <property type="match status" value="1"/>
</dbReference>
<sequence>MHYSDSAMLGAKSPSITQPETLVRAALGLGWACLNVDGVVSMPLYDGRIGGLVRSNDGDWIVGFVKVIGRSDVLQAELWALFEGMSLAWEYGFHRLLVRSDSKQAMELVNSPLSGSSVLSLVRAIHRLR</sequence>
<dbReference type="InterPro" id="IPR002156">
    <property type="entry name" value="RNaseH_domain"/>
</dbReference>
<dbReference type="PANTHER" id="PTHR47723:SF19">
    <property type="entry name" value="POLYNUCLEOTIDYL TRANSFERASE, RIBONUCLEASE H-LIKE SUPERFAMILY PROTEIN"/>
    <property type="match status" value="1"/>
</dbReference>
<comment type="caution">
    <text evidence="2">The sequence shown here is derived from an EMBL/GenBank/DDBJ whole genome shotgun (WGS) entry which is preliminary data.</text>
</comment>
<dbReference type="InterPro" id="IPR053151">
    <property type="entry name" value="RNase_H-like"/>
</dbReference>
<reference evidence="2 3" key="1">
    <citation type="journal article" date="2024" name="G3 (Bethesda)">
        <title>Genome assembly of Hibiscus sabdariffa L. provides insights into metabolisms of medicinal natural products.</title>
        <authorList>
            <person name="Kim T."/>
        </authorList>
    </citation>
    <scope>NUCLEOTIDE SEQUENCE [LARGE SCALE GENOMIC DNA]</scope>
    <source>
        <strain evidence="2">TK-2024</strain>
        <tissue evidence="2">Old leaves</tissue>
    </source>
</reference>
<evidence type="ECO:0000313" key="3">
    <source>
        <dbReference type="Proteomes" id="UP001472677"/>
    </source>
</evidence>
<dbReference type="InterPro" id="IPR036397">
    <property type="entry name" value="RNaseH_sf"/>
</dbReference>
<organism evidence="2 3">
    <name type="scientific">Hibiscus sabdariffa</name>
    <name type="common">roselle</name>
    <dbReference type="NCBI Taxonomy" id="183260"/>
    <lineage>
        <taxon>Eukaryota</taxon>
        <taxon>Viridiplantae</taxon>
        <taxon>Streptophyta</taxon>
        <taxon>Embryophyta</taxon>
        <taxon>Tracheophyta</taxon>
        <taxon>Spermatophyta</taxon>
        <taxon>Magnoliopsida</taxon>
        <taxon>eudicotyledons</taxon>
        <taxon>Gunneridae</taxon>
        <taxon>Pentapetalae</taxon>
        <taxon>rosids</taxon>
        <taxon>malvids</taxon>
        <taxon>Malvales</taxon>
        <taxon>Malvaceae</taxon>
        <taxon>Malvoideae</taxon>
        <taxon>Hibiscus</taxon>
    </lineage>
</organism>
<dbReference type="EMBL" id="JBBPBM010000001">
    <property type="protein sequence ID" value="KAK8601216.1"/>
    <property type="molecule type" value="Genomic_DNA"/>
</dbReference>
<proteinExistence type="predicted"/>
<feature type="domain" description="RNase H type-1" evidence="1">
    <location>
        <begin position="35"/>
        <end position="122"/>
    </location>
</feature>
<keyword evidence="3" id="KW-1185">Reference proteome</keyword>
<gene>
    <name evidence="2" type="ORF">V6N12_051057</name>
</gene>